<dbReference type="PANTHER" id="PTHR43777:SF1">
    <property type="entry name" value="MOLYBDENUM COFACTOR CYTIDYLYLTRANSFERASE"/>
    <property type="match status" value="1"/>
</dbReference>
<dbReference type="InterPro" id="IPR029044">
    <property type="entry name" value="Nucleotide-diphossugar_trans"/>
</dbReference>
<organism evidence="2 3">
    <name type="scientific">Lachnoanaerobaculum gingivalis</name>
    <dbReference type="NCBI Taxonomy" id="2490855"/>
    <lineage>
        <taxon>Bacteria</taxon>
        <taxon>Bacillati</taxon>
        <taxon>Bacillota</taxon>
        <taxon>Clostridia</taxon>
        <taxon>Lachnospirales</taxon>
        <taxon>Lachnospiraceae</taxon>
        <taxon>Lachnoanaerobaculum</taxon>
    </lineage>
</organism>
<dbReference type="GO" id="GO:0016779">
    <property type="term" value="F:nucleotidyltransferase activity"/>
    <property type="evidence" value="ECO:0007669"/>
    <property type="project" value="UniProtKB-ARBA"/>
</dbReference>
<keyword evidence="2" id="KW-0808">Transferase</keyword>
<evidence type="ECO:0000259" key="1">
    <source>
        <dbReference type="Pfam" id="PF12804"/>
    </source>
</evidence>
<protein>
    <submittedName>
        <fullName evidence="2">Nucleotidyltransferase family protein</fullName>
    </submittedName>
</protein>
<dbReference type="AlphaFoldDB" id="A0A3P3QX06"/>
<dbReference type="EMBL" id="RRCO01000005">
    <property type="protein sequence ID" value="RRJ24843.1"/>
    <property type="molecule type" value="Genomic_DNA"/>
</dbReference>
<sequence>MDLVILAAGEGKRFGGYKLLADIKGVKLYQYMEKIYKRAYDFDNKIIVGKDTEILDYYKKNGFITIYNDKPELGKSRSIKLAVEKLKNIENSGSVLFGVCDQPLLSSETISKIIDEFQKSNKTISSVRCKNRLGNPCIFSSEYFDELLLLGEEEGGKKLIKAHICEVLFVDIENEDELLDIDTKEAYSYVLEKIH</sequence>
<evidence type="ECO:0000313" key="2">
    <source>
        <dbReference type="EMBL" id="RRJ24843.1"/>
    </source>
</evidence>
<proteinExistence type="predicted"/>
<dbReference type="OrthoDB" id="9797742at2"/>
<dbReference type="Proteomes" id="UP000272490">
    <property type="component" value="Unassembled WGS sequence"/>
</dbReference>
<gene>
    <name evidence="2" type="ORF">EHV10_11275</name>
</gene>
<feature type="domain" description="MobA-like NTP transferase" evidence="1">
    <location>
        <begin position="4"/>
        <end position="163"/>
    </location>
</feature>
<name>A0A3P3QX06_9FIRM</name>
<dbReference type="Gene3D" id="3.90.550.10">
    <property type="entry name" value="Spore Coat Polysaccharide Biosynthesis Protein SpsA, Chain A"/>
    <property type="match status" value="1"/>
</dbReference>
<evidence type="ECO:0000313" key="3">
    <source>
        <dbReference type="Proteomes" id="UP000272490"/>
    </source>
</evidence>
<dbReference type="InterPro" id="IPR025877">
    <property type="entry name" value="MobA-like_NTP_Trfase"/>
</dbReference>
<reference evidence="2 3" key="1">
    <citation type="submission" date="2018-11" db="EMBL/GenBank/DDBJ databases">
        <title>Genome sequencing of Lachnoanaerobaculum sp. KCOM 2030 (= ChDC B114).</title>
        <authorList>
            <person name="Kook J.-K."/>
            <person name="Park S.-N."/>
            <person name="Lim Y.K."/>
        </authorList>
    </citation>
    <scope>NUCLEOTIDE SEQUENCE [LARGE SCALE GENOMIC DNA]</scope>
    <source>
        <strain evidence="2 3">KCOM 2030</strain>
    </source>
</reference>
<dbReference type="PANTHER" id="PTHR43777">
    <property type="entry name" value="MOLYBDENUM COFACTOR CYTIDYLYLTRANSFERASE"/>
    <property type="match status" value="1"/>
</dbReference>
<dbReference type="SUPFAM" id="SSF53448">
    <property type="entry name" value="Nucleotide-diphospho-sugar transferases"/>
    <property type="match status" value="1"/>
</dbReference>
<accession>A0A3P3QX06</accession>
<dbReference type="CDD" id="cd04182">
    <property type="entry name" value="GT_2_like_f"/>
    <property type="match status" value="1"/>
</dbReference>
<keyword evidence="3" id="KW-1185">Reference proteome</keyword>
<comment type="caution">
    <text evidence="2">The sequence shown here is derived from an EMBL/GenBank/DDBJ whole genome shotgun (WGS) entry which is preliminary data.</text>
</comment>
<dbReference type="Pfam" id="PF12804">
    <property type="entry name" value="NTP_transf_3"/>
    <property type="match status" value="1"/>
</dbReference>
<dbReference type="RefSeq" id="WP_128674724.1">
    <property type="nucleotide sequence ID" value="NZ_RRCO01000005.1"/>
</dbReference>